<protein>
    <recommendedName>
        <fullName evidence="2">CRAL-TRIO domain-containing protein</fullName>
    </recommendedName>
</protein>
<dbReference type="CDD" id="cd00170">
    <property type="entry name" value="SEC14"/>
    <property type="match status" value="1"/>
</dbReference>
<evidence type="ECO:0000313" key="3">
    <source>
        <dbReference type="EMBL" id="JAS09130.1"/>
    </source>
</evidence>
<feature type="domain" description="CRAL-TRIO" evidence="2">
    <location>
        <begin position="89"/>
        <end position="249"/>
    </location>
</feature>
<feature type="region of interest" description="Disordered" evidence="1">
    <location>
        <begin position="277"/>
        <end position="303"/>
    </location>
</feature>
<dbReference type="EMBL" id="GEDC01028168">
    <property type="protein sequence ID" value="JAS09130.1"/>
    <property type="molecule type" value="Transcribed_RNA"/>
</dbReference>
<dbReference type="SUPFAM" id="SSF52087">
    <property type="entry name" value="CRAL/TRIO domain"/>
    <property type="match status" value="1"/>
</dbReference>
<dbReference type="AlphaFoldDB" id="A0A1B6C799"/>
<dbReference type="SUPFAM" id="SSF46938">
    <property type="entry name" value="CRAL/TRIO N-terminal domain"/>
    <property type="match status" value="1"/>
</dbReference>
<reference evidence="3" key="1">
    <citation type="submission" date="2015-12" db="EMBL/GenBank/DDBJ databases">
        <title>De novo transcriptome assembly of four potential Pierce s Disease insect vectors from Arizona vineyards.</title>
        <authorList>
            <person name="Tassone E.E."/>
        </authorList>
    </citation>
    <scope>NUCLEOTIDE SEQUENCE</scope>
</reference>
<dbReference type="InterPro" id="IPR036273">
    <property type="entry name" value="CRAL/TRIO_N_dom_sf"/>
</dbReference>
<dbReference type="SMART" id="SM00516">
    <property type="entry name" value="SEC14"/>
    <property type="match status" value="1"/>
</dbReference>
<dbReference type="Gene3D" id="3.40.525.10">
    <property type="entry name" value="CRAL-TRIO lipid binding domain"/>
    <property type="match status" value="1"/>
</dbReference>
<dbReference type="GO" id="GO:0016020">
    <property type="term" value="C:membrane"/>
    <property type="evidence" value="ECO:0007669"/>
    <property type="project" value="TreeGrafter"/>
</dbReference>
<dbReference type="Gene3D" id="1.10.8.20">
    <property type="entry name" value="N-terminal domain of phosphatidylinositol transfer protein sec14p"/>
    <property type="match status" value="1"/>
</dbReference>
<dbReference type="GO" id="GO:1902936">
    <property type="term" value="F:phosphatidylinositol bisphosphate binding"/>
    <property type="evidence" value="ECO:0007669"/>
    <property type="project" value="TreeGrafter"/>
</dbReference>
<dbReference type="InterPro" id="IPR001251">
    <property type="entry name" value="CRAL-TRIO_dom"/>
</dbReference>
<dbReference type="PANTHER" id="PTHR10174">
    <property type="entry name" value="ALPHA-TOCOPHEROL TRANSFER PROTEIN-RELATED"/>
    <property type="match status" value="1"/>
</dbReference>
<proteinExistence type="predicted"/>
<dbReference type="InterPro" id="IPR036865">
    <property type="entry name" value="CRAL-TRIO_dom_sf"/>
</dbReference>
<evidence type="ECO:0000259" key="2">
    <source>
        <dbReference type="PROSITE" id="PS50191"/>
    </source>
</evidence>
<accession>A0A1B6C799</accession>
<evidence type="ECO:0000256" key="1">
    <source>
        <dbReference type="SAM" id="MobiDB-lite"/>
    </source>
</evidence>
<dbReference type="PROSITE" id="PS50191">
    <property type="entry name" value="CRAL_TRIO"/>
    <property type="match status" value="1"/>
</dbReference>
<name>A0A1B6C799_9HEMI</name>
<gene>
    <name evidence="4" type="ORF">g.28370</name>
    <name evidence="3" type="ORF">g.28371</name>
</gene>
<dbReference type="EMBL" id="GEDC01017296">
    <property type="protein sequence ID" value="JAS20002.1"/>
    <property type="molecule type" value="Transcribed_RNA"/>
</dbReference>
<dbReference type="PRINTS" id="PR00180">
    <property type="entry name" value="CRETINALDHBP"/>
</dbReference>
<dbReference type="PANTHER" id="PTHR10174:SF224">
    <property type="entry name" value="RETINOL-BINDING PROTEIN PINTA"/>
    <property type="match status" value="1"/>
</dbReference>
<sequence>MTTLINMWGVTLEEEYAKNPELKPEFIQEIRGWINSQKHLPEVEDLEIVMFLKACEWDINETEKTMDGFYTFRTHIPEIFSGRDPLSKEIKDISQVMHVTALPRTDPDGNCIMFARLQNTDSSKFNFASVSKYFVMTSEVLQLKHGTFPGMVLVYDVKHLTFSHIMRSSWSVLNRYASYAQETEPIPVKAIHYINANTVLDKMMQFFRPLLRSHLLKVLHLHSNQETLFKHIPKDIMPKDYGGNERPLEELNDLNLENLKLFREWFLEEEKLRRVDESKRVNKKKSDKNESNTLPTLNKLEID</sequence>
<evidence type="ECO:0000313" key="4">
    <source>
        <dbReference type="EMBL" id="JAS20002.1"/>
    </source>
</evidence>
<dbReference type="Pfam" id="PF00650">
    <property type="entry name" value="CRAL_TRIO"/>
    <property type="match status" value="1"/>
</dbReference>
<organism evidence="3">
    <name type="scientific">Clastoptera arizonana</name>
    <name type="common">Arizona spittle bug</name>
    <dbReference type="NCBI Taxonomy" id="38151"/>
    <lineage>
        <taxon>Eukaryota</taxon>
        <taxon>Metazoa</taxon>
        <taxon>Ecdysozoa</taxon>
        <taxon>Arthropoda</taxon>
        <taxon>Hexapoda</taxon>
        <taxon>Insecta</taxon>
        <taxon>Pterygota</taxon>
        <taxon>Neoptera</taxon>
        <taxon>Paraneoptera</taxon>
        <taxon>Hemiptera</taxon>
        <taxon>Auchenorrhyncha</taxon>
        <taxon>Cercopoidea</taxon>
        <taxon>Clastopteridae</taxon>
        <taxon>Clastoptera</taxon>
    </lineage>
</organism>